<organism evidence="4 5">
    <name type="scientific">Adiantum capillus-veneris</name>
    <name type="common">Maidenhair fern</name>
    <dbReference type="NCBI Taxonomy" id="13818"/>
    <lineage>
        <taxon>Eukaryota</taxon>
        <taxon>Viridiplantae</taxon>
        <taxon>Streptophyta</taxon>
        <taxon>Embryophyta</taxon>
        <taxon>Tracheophyta</taxon>
        <taxon>Polypodiopsida</taxon>
        <taxon>Polypodiidae</taxon>
        <taxon>Polypodiales</taxon>
        <taxon>Pteridineae</taxon>
        <taxon>Pteridaceae</taxon>
        <taxon>Vittarioideae</taxon>
        <taxon>Adiantum</taxon>
    </lineage>
</organism>
<feature type="region of interest" description="Disordered" evidence="2">
    <location>
        <begin position="251"/>
        <end position="272"/>
    </location>
</feature>
<dbReference type="PANTHER" id="PTHR46869">
    <property type="entry name" value="C2H2-LIKE ZINC FINGER PROTEIN"/>
    <property type="match status" value="1"/>
</dbReference>
<dbReference type="AlphaFoldDB" id="A0A9D4ZE32"/>
<keyword evidence="1" id="KW-0863">Zinc-finger</keyword>
<proteinExistence type="predicted"/>
<dbReference type="PROSITE" id="PS50157">
    <property type="entry name" value="ZINC_FINGER_C2H2_2"/>
    <property type="match status" value="3"/>
</dbReference>
<feature type="domain" description="C2H2-type" evidence="3">
    <location>
        <begin position="372"/>
        <end position="399"/>
    </location>
</feature>
<evidence type="ECO:0000313" key="4">
    <source>
        <dbReference type="EMBL" id="KAI5070702.1"/>
    </source>
</evidence>
<name>A0A9D4ZE32_ADICA</name>
<sequence>MKRSGFEDPEQQQILMHVPRHHQLHDSQKFEMNGGTVVHHSCMLTNEAELITLPHSQAHIEGGDRLEGEVLISNRQKVFLQEAAAFNRHSCLGEAAASAWQGPKTRESSAPPETSRDPAGTQRPDLVRAKHAGELSDEGNMGLSTKSDLKLPGNLSRTGITCRICNKQFPSGRALGGHMRVHGPLFAPASTSLSRISVSGPRPAANLTHREVANECTARDEEDNVPPSIIDALDAAELEQDLPLQDGRSALEASSTNHGADELLDHDNGYAGELDAHHADTEQEKDLNIDVESRRFVSLVNYNSRISHLNRSTEEARIEAAKPPTAARSKSLLYKLRHNPKRSRWFADQEFAFEASMANSSGKNSPSVEGNNVCPECGKDFWSERALFGHMRCHPDRDRRIALTRVESINSEKPGDTMARQRRKLSELVAQNSEMQIGSKKAEVYRKWSTEMEALREFRNEALSGIEVIGTQELADKTEGEGAAAHKEQSGCISSSIIMNDEVAPARWQVAGRRSRRKVGLSKAGTMENRATSSSSPDEPALTSESISLELGAVEEQEIQTPDFLILLADAARKIEEETELTLSREKSFHFRTDVKRSKHQQIVEADHRLHSKDVHVDKHEDVPPVQDLLNTGVVNAKYECTTCKKSFNSHQALGGHRASHKKTKGCFAQTGSSEAREEQSLQEELELRHVQEKGKVMAHKKSRQQTQQGAAAFKGHVCSICHRIFLTGQALGGHKRCHWTGDQKPSEAASIVSTNKQLSLQSEGQSVVEGGIDLNMPAPMDEDADEVGFVPTEMHSIKSEVVDQDGEDEKANMDGSDLVLGTSALAWGAVKDLLEDDTRHSSSLRKETEARHRFDGIWGQHWPNNIGVTPLGRPMYAMQSLV</sequence>
<feature type="domain" description="C2H2-type" evidence="3">
    <location>
        <begin position="160"/>
        <end position="182"/>
    </location>
</feature>
<evidence type="ECO:0000256" key="1">
    <source>
        <dbReference type="PROSITE-ProRule" id="PRU00042"/>
    </source>
</evidence>
<feature type="compositionally biased region" description="Basic and acidic residues" evidence="2">
    <location>
        <begin position="259"/>
        <end position="272"/>
    </location>
</feature>
<dbReference type="PANTHER" id="PTHR46869:SF6">
    <property type="entry name" value="C2H2-TYPE DOMAIN-CONTAINING PROTEIN"/>
    <property type="match status" value="1"/>
</dbReference>
<feature type="domain" description="C2H2-type" evidence="3">
    <location>
        <begin position="639"/>
        <end position="666"/>
    </location>
</feature>
<dbReference type="GO" id="GO:0008270">
    <property type="term" value="F:zinc ion binding"/>
    <property type="evidence" value="ECO:0007669"/>
    <property type="project" value="UniProtKB-KW"/>
</dbReference>
<reference evidence="4" key="1">
    <citation type="submission" date="2021-01" db="EMBL/GenBank/DDBJ databases">
        <title>Adiantum capillus-veneris genome.</title>
        <authorList>
            <person name="Fang Y."/>
            <person name="Liao Q."/>
        </authorList>
    </citation>
    <scope>NUCLEOTIDE SEQUENCE</scope>
    <source>
        <strain evidence="4">H3</strain>
        <tissue evidence="4">Leaf</tissue>
    </source>
</reference>
<dbReference type="SMART" id="SM00355">
    <property type="entry name" value="ZnF_C2H2"/>
    <property type="match status" value="4"/>
</dbReference>
<comment type="caution">
    <text evidence="4">The sequence shown here is derived from an EMBL/GenBank/DDBJ whole genome shotgun (WGS) entry which is preliminary data.</text>
</comment>
<protein>
    <recommendedName>
        <fullName evidence="3">C2H2-type domain-containing protein</fullName>
    </recommendedName>
</protein>
<keyword evidence="1" id="KW-0479">Metal-binding</keyword>
<feature type="region of interest" description="Disordered" evidence="2">
    <location>
        <begin position="96"/>
        <end position="125"/>
    </location>
</feature>
<dbReference type="InterPro" id="IPR036236">
    <property type="entry name" value="Znf_C2H2_sf"/>
</dbReference>
<evidence type="ECO:0000313" key="5">
    <source>
        <dbReference type="Proteomes" id="UP000886520"/>
    </source>
</evidence>
<feature type="compositionally biased region" description="Polar residues" evidence="2">
    <location>
        <begin position="529"/>
        <end position="543"/>
    </location>
</feature>
<gene>
    <name evidence="4" type="ORF">GOP47_0015045</name>
</gene>
<dbReference type="Pfam" id="PF13912">
    <property type="entry name" value="zf-C2H2_6"/>
    <property type="match status" value="4"/>
</dbReference>
<keyword evidence="1" id="KW-0862">Zinc</keyword>
<dbReference type="InterPro" id="IPR013087">
    <property type="entry name" value="Znf_C2H2_type"/>
</dbReference>
<feature type="region of interest" description="Disordered" evidence="2">
    <location>
        <begin position="515"/>
        <end position="543"/>
    </location>
</feature>
<accession>A0A9D4ZE32</accession>
<dbReference type="OrthoDB" id="6077919at2759"/>
<dbReference type="Proteomes" id="UP000886520">
    <property type="component" value="Chromosome 14"/>
</dbReference>
<evidence type="ECO:0000259" key="3">
    <source>
        <dbReference type="PROSITE" id="PS50157"/>
    </source>
</evidence>
<dbReference type="SUPFAM" id="SSF57667">
    <property type="entry name" value="beta-beta-alpha zinc fingers"/>
    <property type="match status" value="2"/>
</dbReference>
<evidence type="ECO:0000256" key="2">
    <source>
        <dbReference type="SAM" id="MobiDB-lite"/>
    </source>
</evidence>
<dbReference type="PROSITE" id="PS00028">
    <property type="entry name" value="ZINC_FINGER_C2H2_1"/>
    <property type="match status" value="4"/>
</dbReference>
<keyword evidence="5" id="KW-1185">Reference proteome</keyword>
<dbReference type="EMBL" id="JABFUD020000014">
    <property type="protein sequence ID" value="KAI5070702.1"/>
    <property type="molecule type" value="Genomic_DNA"/>
</dbReference>